<feature type="domain" description="SCP" evidence="3">
    <location>
        <begin position="244"/>
        <end position="353"/>
    </location>
</feature>
<keyword evidence="2" id="KW-0812">Transmembrane</keyword>
<keyword evidence="6" id="KW-1185">Reference proteome</keyword>
<feature type="domain" description="CAP-associated" evidence="4">
    <location>
        <begin position="73"/>
        <end position="212"/>
    </location>
</feature>
<dbReference type="Gene3D" id="3.40.33.10">
    <property type="entry name" value="CAP"/>
    <property type="match status" value="1"/>
</dbReference>
<dbReference type="RefSeq" id="WP_144562590.1">
    <property type="nucleotide sequence ID" value="NZ_VIVN01000001.1"/>
</dbReference>
<dbReference type="Pfam" id="PF14504">
    <property type="entry name" value="CAP_assoc_N"/>
    <property type="match status" value="1"/>
</dbReference>
<evidence type="ECO:0000259" key="3">
    <source>
        <dbReference type="Pfam" id="PF00188"/>
    </source>
</evidence>
<dbReference type="InterPro" id="IPR035940">
    <property type="entry name" value="CAP_sf"/>
</dbReference>
<accession>A0A561E042</accession>
<sequence length="361" mass="41390">MRLRTLSRILILSVVFLTMGFYVSINEKNDDSKVLIKEDQTSEMKQSTPQEANQTNGSQTPLEKPKEGLALLIGQDVSNLEKEFGTPIRIDESLYGFQWYIYNQSSNRYLQVGVENKRVVTIFALGESLNVAPFEIGQPVEEIFNTQFFDTNINLEVNGSTYRFELNDTDLNLRPMVRMGNIYVQLYIDKFTGNLSSVRFLDAETLVKQRPYELVYRGQLIKPPALSEDMMNLVEQSTEQQIFDITNALRIRHKVKPLVWDEKTAEVAFEHSRDMAQNNDFSHTSKKFGDLANRLKTARVAYQTAGENIAANYTDGPAVVEGWLNSKGHRDSLLSKEYSHLGVGVYEKYYTQNFIRKTDDK</sequence>
<evidence type="ECO:0000256" key="2">
    <source>
        <dbReference type="SAM" id="Phobius"/>
    </source>
</evidence>
<feature type="region of interest" description="Disordered" evidence="1">
    <location>
        <begin position="40"/>
        <end position="63"/>
    </location>
</feature>
<feature type="transmembrane region" description="Helical" evidence="2">
    <location>
        <begin position="7"/>
        <end position="25"/>
    </location>
</feature>
<dbReference type="Pfam" id="PF00188">
    <property type="entry name" value="CAP"/>
    <property type="match status" value="1"/>
</dbReference>
<reference evidence="5 6" key="1">
    <citation type="submission" date="2019-06" db="EMBL/GenBank/DDBJ databases">
        <title>Sorghum-associated microbial communities from plants grown in Nebraska, USA.</title>
        <authorList>
            <person name="Schachtman D."/>
        </authorList>
    </citation>
    <scope>NUCLEOTIDE SEQUENCE [LARGE SCALE GENOMIC DNA]</scope>
    <source>
        <strain evidence="5 6">2482</strain>
    </source>
</reference>
<gene>
    <name evidence="5" type="ORF">FB550_101986</name>
</gene>
<feature type="compositionally biased region" description="Polar residues" evidence="1">
    <location>
        <begin position="43"/>
        <end position="61"/>
    </location>
</feature>
<evidence type="ECO:0000313" key="5">
    <source>
        <dbReference type="EMBL" id="TWE08954.1"/>
    </source>
</evidence>
<keyword evidence="2" id="KW-0472">Membrane</keyword>
<evidence type="ECO:0000256" key="1">
    <source>
        <dbReference type="SAM" id="MobiDB-lite"/>
    </source>
</evidence>
<protein>
    <submittedName>
        <fullName evidence="5">Uncharacterized protein YkwD</fullName>
    </submittedName>
</protein>
<evidence type="ECO:0000259" key="4">
    <source>
        <dbReference type="Pfam" id="PF14504"/>
    </source>
</evidence>
<dbReference type="PANTHER" id="PTHR31157:SF26">
    <property type="entry name" value="SCP-LIKE EXTRACELLULAR PROTEIN"/>
    <property type="match status" value="1"/>
</dbReference>
<dbReference type="CDD" id="cd05379">
    <property type="entry name" value="CAP_bacterial"/>
    <property type="match status" value="1"/>
</dbReference>
<dbReference type="InterPro" id="IPR029410">
    <property type="entry name" value="CAP_assoc"/>
</dbReference>
<comment type="caution">
    <text evidence="5">The sequence shown here is derived from an EMBL/GenBank/DDBJ whole genome shotgun (WGS) entry which is preliminary data.</text>
</comment>
<dbReference type="InterPro" id="IPR014044">
    <property type="entry name" value="CAP_dom"/>
</dbReference>
<proteinExistence type="predicted"/>
<keyword evidence="2" id="KW-1133">Transmembrane helix</keyword>
<name>A0A561E042_9BACI</name>
<dbReference type="AlphaFoldDB" id="A0A561E042"/>
<dbReference type="PANTHER" id="PTHR31157">
    <property type="entry name" value="SCP DOMAIN-CONTAINING PROTEIN"/>
    <property type="match status" value="1"/>
</dbReference>
<organism evidence="5 6">
    <name type="scientific">Neobacillus bataviensis</name>
    <dbReference type="NCBI Taxonomy" id="220685"/>
    <lineage>
        <taxon>Bacteria</taxon>
        <taxon>Bacillati</taxon>
        <taxon>Bacillota</taxon>
        <taxon>Bacilli</taxon>
        <taxon>Bacillales</taxon>
        <taxon>Bacillaceae</taxon>
        <taxon>Neobacillus</taxon>
    </lineage>
</organism>
<dbReference type="EMBL" id="VIVN01000001">
    <property type="protein sequence ID" value="TWE08954.1"/>
    <property type="molecule type" value="Genomic_DNA"/>
</dbReference>
<evidence type="ECO:0000313" key="6">
    <source>
        <dbReference type="Proteomes" id="UP000319671"/>
    </source>
</evidence>
<dbReference type="SUPFAM" id="SSF55797">
    <property type="entry name" value="PR-1-like"/>
    <property type="match status" value="1"/>
</dbReference>
<dbReference type="Proteomes" id="UP000319671">
    <property type="component" value="Unassembled WGS sequence"/>
</dbReference>